<gene>
    <name evidence="2" type="ORF">B9W14_22565</name>
</gene>
<dbReference type="RefSeq" id="WP_032075581.1">
    <property type="nucleotide sequence ID" value="NZ_CP020953.1"/>
</dbReference>
<evidence type="ECO:0000313" key="2">
    <source>
        <dbReference type="EMBL" id="AWI07137.1"/>
    </source>
</evidence>
<evidence type="ECO:0000256" key="1">
    <source>
        <dbReference type="PIRNR" id="PIRNR036409"/>
    </source>
</evidence>
<sequence>MRKKRIMVIGPSRCGKTTLVNALNDYDGPLRRTPDLIYGKNTIDVPGAYIENAWMYKHIIAAAQDAAYVLIVVDQSNCTEIYSPGFAKSFRCPVIGVITKCDLMLENKEKCVRQLKNIGILEPYFYISFKVGTGIDALKKYLFEKGKE</sequence>
<name>A0A2U8DWH1_9CLOT</name>
<dbReference type="Proteomes" id="UP000244910">
    <property type="component" value="Chromosome"/>
</dbReference>
<dbReference type="PANTHER" id="PTHR40453">
    <property type="entry name" value="PROTEIN YOEF"/>
    <property type="match status" value="1"/>
</dbReference>
<dbReference type="GO" id="GO:0005524">
    <property type="term" value="F:ATP binding"/>
    <property type="evidence" value="ECO:0007669"/>
    <property type="project" value="UniProtKB-UniRule"/>
</dbReference>
<dbReference type="InterPro" id="IPR027417">
    <property type="entry name" value="P-loop_NTPase"/>
</dbReference>
<dbReference type="AlphaFoldDB" id="A0A2U8DWH1"/>
<dbReference type="PIRSF" id="PIRSF036409">
    <property type="entry name" value="EutP_PduV"/>
    <property type="match status" value="1"/>
</dbReference>
<dbReference type="Gene3D" id="3.40.50.300">
    <property type="entry name" value="P-loop containing nucleotide triphosphate hydrolases"/>
    <property type="match status" value="1"/>
</dbReference>
<dbReference type="PANTHER" id="PTHR40453:SF1">
    <property type="entry name" value="PROTEIN YOEF"/>
    <property type="match status" value="1"/>
</dbReference>
<keyword evidence="3" id="KW-1185">Reference proteome</keyword>
<protein>
    <submittedName>
        <fullName evidence="2">Ethanolamine utilization protein EutP</fullName>
    </submittedName>
</protein>
<dbReference type="CDD" id="cd00882">
    <property type="entry name" value="Ras_like_GTPase"/>
    <property type="match status" value="1"/>
</dbReference>
<proteinExistence type="inferred from homology"/>
<dbReference type="EMBL" id="CP020953">
    <property type="protein sequence ID" value="AWI07137.1"/>
    <property type="molecule type" value="Genomic_DNA"/>
</dbReference>
<keyword evidence="1" id="KW-0547">Nucleotide-binding</keyword>
<dbReference type="SUPFAM" id="SSF52540">
    <property type="entry name" value="P-loop containing nucleoside triphosphate hydrolases"/>
    <property type="match status" value="1"/>
</dbReference>
<comment type="similarity">
    <text evidence="1">Belongs to the EutP/PduV family.</text>
</comment>
<accession>A0A2U8DWH1</accession>
<dbReference type="Pfam" id="PF10662">
    <property type="entry name" value="PduV-EutP"/>
    <property type="match status" value="1"/>
</dbReference>
<dbReference type="OrthoDB" id="6179at2"/>
<organism evidence="2 3">
    <name type="scientific">Clostridium drakei</name>
    <dbReference type="NCBI Taxonomy" id="332101"/>
    <lineage>
        <taxon>Bacteria</taxon>
        <taxon>Bacillati</taxon>
        <taxon>Bacillota</taxon>
        <taxon>Clostridia</taxon>
        <taxon>Eubacteriales</taxon>
        <taxon>Clostridiaceae</taxon>
        <taxon>Clostridium</taxon>
    </lineage>
</organism>
<evidence type="ECO:0000313" key="3">
    <source>
        <dbReference type="Proteomes" id="UP000244910"/>
    </source>
</evidence>
<dbReference type="KEGG" id="cdrk:B9W14_22565"/>
<dbReference type="InterPro" id="IPR012381">
    <property type="entry name" value="EutP_PduV"/>
</dbReference>
<reference evidence="3" key="1">
    <citation type="submission" date="2017-04" db="EMBL/GenBank/DDBJ databases">
        <authorList>
            <person name="Song Y."/>
            <person name="Cho B.-K."/>
        </authorList>
    </citation>
    <scope>NUCLEOTIDE SEQUENCE [LARGE SCALE GENOMIC DNA]</scope>
    <source>
        <strain evidence="3">SL1</strain>
    </source>
</reference>
<dbReference type="GO" id="GO:0006576">
    <property type="term" value="P:biogenic amine metabolic process"/>
    <property type="evidence" value="ECO:0007669"/>
    <property type="project" value="InterPro"/>
</dbReference>